<evidence type="ECO:0000256" key="2">
    <source>
        <dbReference type="ARBA" id="ARBA00023125"/>
    </source>
</evidence>
<keyword evidence="6" id="KW-1185">Reference proteome</keyword>
<comment type="caution">
    <text evidence="5">The sequence shown here is derived from an EMBL/GenBank/DDBJ whole genome shotgun (WGS) entry which is preliminary data.</text>
</comment>
<reference evidence="5 6" key="1">
    <citation type="submission" date="2018-04" db="EMBL/GenBank/DDBJ databases">
        <title>Sphingobacterium sp. M46 Genome.</title>
        <authorList>
            <person name="Cheng J."/>
            <person name="Li Y."/>
        </authorList>
    </citation>
    <scope>NUCLEOTIDE SEQUENCE [LARGE SCALE GENOMIC DNA]</scope>
    <source>
        <strain evidence="5 6">M46</strain>
    </source>
</reference>
<dbReference type="Gene3D" id="1.10.10.10">
    <property type="entry name" value="Winged helix-like DNA-binding domain superfamily/Winged helix DNA-binding domain"/>
    <property type="match status" value="1"/>
</dbReference>
<dbReference type="AlphaFoldDB" id="A0A363NWG2"/>
<evidence type="ECO:0000259" key="4">
    <source>
        <dbReference type="PROSITE" id="PS51118"/>
    </source>
</evidence>
<keyword evidence="3" id="KW-0804">Transcription</keyword>
<keyword evidence="1" id="KW-0805">Transcription regulation</keyword>
<evidence type="ECO:0000256" key="1">
    <source>
        <dbReference type="ARBA" id="ARBA00023015"/>
    </source>
</evidence>
<dbReference type="PROSITE" id="PS51118">
    <property type="entry name" value="HTH_HXLR"/>
    <property type="match status" value="1"/>
</dbReference>
<dbReference type="InterPro" id="IPR036388">
    <property type="entry name" value="WH-like_DNA-bd_sf"/>
</dbReference>
<organism evidence="5 6">
    <name type="scientific">Sphingobacterium athyrii</name>
    <dbReference type="NCBI Taxonomy" id="2152717"/>
    <lineage>
        <taxon>Bacteria</taxon>
        <taxon>Pseudomonadati</taxon>
        <taxon>Bacteroidota</taxon>
        <taxon>Sphingobacteriia</taxon>
        <taxon>Sphingobacteriales</taxon>
        <taxon>Sphingobacteriaceae</taxon>
        <taxon>Sphingobacterium</taxon>
    </lineage>
</organism>
<dbReference type="Pfam" id="PF01638">
    <property type="entry name" value="HxlR"/>
    <property type="match status" value="1"/>
</dbReference>
<evidence type="ECO:0000313" key="5">
    <source>
        <dbReference type="EMBL" id="PUV25134.1"/>
    </source>
</evidence>
<dbReference type="InterPro" id="IPR002577">
    <property type="entry name" value="HTH_HxlR"/>
</dbReference>
<proteinExistence type="predicted"/>
<dbReference type="EMBL" id="QCXX01000002">
    <property type="protein sequence ID" value="PUV25134.1"/>
    <property type="molecule type" value="Genomic_DNA"/>
</dbReference>
<feature type="domain" description="HTH hxlR-type" evidence="4">
    <location>
        <begin position="11"/>
        <end position="109"/>
    </location>
</feature>
<name>A0A363NWG2_9SPHI</name>
<dbReference type="Proteomes" id="UP000250831">
    <property type="component" value="Unassembled WGS sequence"/>
</dbReference>
<evidence type="ECO:0000256" key="3">
    <source>
        <dbReference type="ARBA" id="ARBA00023163"/>
    </source>
</evidence>
<dbReference type="PANTHER" id="PTHR33204">
    <property type="entry name" value="TRANSCRIPTIONAL REGULATOR, MARR FAMILY"/>
    <property type="match status" value="1"/>
</dbReference>
<dbReference type="OrthoDB" id="9797599at2"/>
<keyword evidence="2" id="KW-0238">DNA-binding</keyword>
<evidence type="ECO:0000313" key="6">
    <source>
        <dbReference type="Proteomes" id="UP000250831"/>
    </source>
</evidence>
<dbReference type="PANTHER" id="PTHR33204:SF29">
    <property type="entry name" value="TRANSCRIPTIONAL REGULATOR"/>
    <property type="match status" value="1"/>
</dbReference>
<dbReference type="GO" id="GO:0003677">
    <property type="term" value="F:DNA binding"/>
    <property type="evidence" value="ECO:0007669"/>
    <property type="project" value="UniProtKB-KW"/>
</dbReference>
<dbReference type="RefSeq" id="WP_108633467.1">
    <property type="nucleotide sequence ID" value="NZ_QCXX01000002.1"/>
</dbReference>
<gene>
    <name evidence="5" type="ORF">DCO56_09335</name>
</gene>
<protein>
    <submittedName>
        <fullName evidence="5">Transcriptional regulator</fullName>
    </submittedName>
</protein>
<accession>A0A363NWG2</accession>
<sequence length="120" mass="14135">MPEIEKTETVCPSDVFLQVIKGKCKTTIIVLIKKKRNRFTEMKKTLPTISERTIAKQLKELESDGIITRKVFNEVPLRVEYYLTEYGESIYPIVREMRKWGYIHLQQQDSPNIEQLTSEL</sequence>
<dbReference type="SUPFAM" id="SSF46785">
    <property type="entry name" value="Winged helix' DNA-binding domain"/>
    <property type="match status" value="1"/>
</dbReference>
<dbReference type="InterPro" id="IPR036390">
    <property type="entry name" value="WH_DNA-bd_sf"/>
</dbReference>